<dbReference type="AlphaFoldDB" id="A0A8K0MS22"/>
<feature type="region of interest" description="Disordered" evidence="3">
    <location>
        <begin position="38"/>
        <end position="62"/>
    </location>
</feature>
<evidence type="ECO:0000259" key="4">
    <source>
        <dbReference type="Pfam" id="PF09588"/>
    </source>
</evidence>
<accession>A0A8K0MS22</accession>
<comment type="caution">
    <text evidence="5">The sequence shown here is derived from an EMBL/GenBank/DDBJ whole genome shotgun (WGS) entry which is preliminary data.</text>
</comment>
<feature type="region of interest" description="Disordered" evidence="3">
    <location>
        <begin position="696"/>
        <end position="730"/>
    </location>
</feature>
<dbReference type="CDD" id="cd22343">
    <property type="entry name" value="PDDEXK_lambda_exonuclease-like"/>
    <property type="match status" value="1"/>
</dbReference>
<feature type="coiled-coil region" evidence="2">
    <location>
        <begin position="238"/>
        <end position="286"/>
    </location>
</feature>
<dbReference type="Proteomes" id="UP000796880">
    <property type="component" value="Unassembled WGS sequence"/>
</dbReference>
<evidence type="ECO:0000256" key="1">
    <source>
        <dbReference type="ARBA" id="ARBA00022884"/>
    </source>
</evidence>
<sequence length="842" mass="96304">MSKSQPFLWSRLILRQALKKHAKPTLFLCRNISTFQHFPTTQPEGRQREREQRRRAGLDTKDIDQEDEEDYLGVVPLVKNLERLSMYEEPTDCDSHEDDEKRFGAFQREAMRHQELLKNFAQSETLDDAFKWRNKIDKFEQKHFHLGPEYRVIGELMNRLKVAAGKDKFILQQKLSRAMRLVEWKEACDPNNPANYGVSHQEQVGPSVDLLEHAEFEKEVIIQGVDDDGELQLDDMLLEKLNAIDKKLEQKLAELDHTFGNKGKVLEEEIRDLAEERNSLKMKKRRPLYRKVGKVVKNTATLACGNYHRVVGYAKAKGPAAPVALQKYWNDGADLLIDCNQAYEKCFQNLHYVERREEHTMAHALQTAYKKTKVSKPGASSMKFTTGETYPILRSSGLQHWFKNWQELRQHILTASTFPAAIGFWRHRRVQLWLEKIGAIKAFSGNLATCWSNIKEEEALERYKLITGNTVLFPEFQVYANNTNENHEKNWLGASPDGIVDKLVYGLPSRGVLEIKCPFFDGDMASIALAQGLMEIMDRDWMDFYVWTPKGSSLFRVYRDPEYWNLLKTALSDFWWKHVQPAKELCGKSLIMDPLAEFKLKDTKLSLLKPAPRHELCGEIVYNSRRIVVDSKLLRNEARTFIMDCGGRTVRDMSMLYLVLFKKLSSNALVLPLLLLQQNKTQLSMEEITHCSVSDSSANTFHSKNAESSPHGESSDTHDKAGDEIPDPGDRKSLGCELVSGFSESGGTNEGFPRNCEVGFVSDVGSAKTQMENSENNEKESSLISDLVEKEEKDPVKCEVGLTGIQEFEEFNTGVSEKLPVKVENSANQAGSEEFWLDLRLV</sequence>
<dbReference type="OrthoDB" id="309483at2759"/>
<keyword evidence="2" id="KW-0175">Coiled coil</keyword>
<gene>
    <name evidence="5" type="ORF">FNV43_RR00077</name>
</gene>
<dbReference type="Gene3D" id="3.90.320.10">
    <property type="match status" value="1"/>
</dbReference>
<dbReference type="SUPFAM" id="SSF52980">
    <property type="entry name" value="Restriction endonuclease-like"/>
    <property type="match status" value="1"/>
</dbReference>
<dbReference type="Pfam" id="PF09588">
    <property type="entry name" value="YqaJ"/>
    <property type="match status" value="1"/>
</dbReference>
<dbReference type="GO" id="GO:0006412">
    <property type="term" value="P:translation"/>
    <property type="evidence" value="ECO:0007669"/>
    <property type="project" value="InterPro"/>
</dbReference>
<protein>
    <recommendedName>
        <fullName evidence="4">YqaJ viral recombinase domain-containing protein</fullName>
    </recommendedName>
</protein>
<dbReference type="Gene3D" id="3.30.160.20">
    <property type="match status" value="1"/>
</dbReference>
<evidence type="ECO:0000256" key="3">
    <source>
        <dbReference type="SAM" id="MobiDB-lite"/>
    </source>
</evidence>
<dbReference type="GO" id="GO:0005840">
    <property type="term" value="C:ribosome"/>
    <property type="evidence" value="ECO:0007669"/>
    <property type="project" value="InterPro"/>
</dbReference>
<feature type="compositionally biased region" description="Basic and acidic residues" evidence="3">
    <location>
        <begin position="713"/>
        <end position="730"/>
    </location>
</feature>
<name>A0A8K0MS22_9ROSA</name>
<evidence type="ECO:0000256" key="2">
    <source>
        <dbReference type="SAM" id="Coils"/>
    </source>
</evidence>
<keyword evidence="6" id="KW-1185">Reference proteome</keyword>
<proteinExistence type="predicted"/>
<dbReference type="InterPro" id="IPR019080">
    <property type="entry name" value="YqaJ_viral_recombinase"/>
</dbReference>
<dbReference type="PANTHER" id="PTHR48432:SF1">
    <property type="entry name" value="S5 DRBM DOMAIN-CONTAINING PROTEIN"/>
    <property type="match status" value="1"/>
</dbReference>
<dbReference type="EMBL" id="VOIH02000001">
    <property type="protein sequence ID" value="KAF3455450.1"/>
    <property type="molecule type" value="Genomic_DNA"/>
</dbReference>
<dbReference type="GO" id="GO:0003723">
    <property type="term" value="F:RNA binding"/>
    <property type="evidence" value="ECO:0007669"/>
    <property type="project" value="UniProtKB-KW"/>
</dbReference>
<feature type="domain" description="YqaJ viral recombinase" evidence="4">
    <location>
        <begin position="404"/>
        <end position="519"/>
    </location>
</feature>
<organism evidence="5 6">
    <name type="scientific">Rhamnella rubrinervis</name>
    <dbReference type="NCBI Taxonomy" id="2594499"/>
    <lineage>
        <taxon>Eukaryota</taxon>
        <taxon>Viridiplantae</taxon>
        <taxon>Streptophyta</taxon>
        <taxon>Embryophyta</taxon>
        <taxon>Tracheophyta</taxon>
        <taxon>Spermatophyta</taxon>
        <taxon>Magnoliopsida</taxon>
        <taxon>eudicotyledons</taxon>
        <taxon>Gunneridae</taxon>
        <taxon>Pentapetalae</taxon>
        <taxon>rosids</taxon>
        <taxon>fabids</taxon>
        <taxon>Rosales</taxon>
        <taxon>Rhamnaceae</taxon>
        <taxon>rhamnoid group</taxon>
        <taxon>Rhamneae</taxon>
        <taxon>Rhamnella</taxon>
    </lineage>
</organism>
<dbReference type="GO" id="GO:0003735">
    <property type="term" value="F:structural constituent of ribosome"/>
    <property type="evidence" value="ECO:0007669"/>
    <property type="project" value="InterPro"/>
</dbReference>
<evidence type="ECO:0000313" key="6">
    <source>
        <dbReference type="Proteomes" id="UP000796880"/>
    </source>
</evidence>
<reference evidence="5" key="1">
    <citation type="submission" date="2020-03" db="EMBL/GenBank/DDBJ databases">
        <title>A high-quality chromosome-level genome assembly of a woody plant with both climbing and erect habits, Rhamnella rubrinervis.</title>
        <authorList>
            <person name="Lu Z."/>
            <person name="Yang Y."/>
            <person name="Zhu X."/>
            <person name="Sun Y."/>
        </authorList>
    </citation>
    <scope>NUCLEOTIDE SEQUENCE</scope>
    <source>
        <strain evidence="5">BYM</strain>
        <tissue evidence="5">Leaf</tissue>
    </source>
</reference>
<dbReference type="InterPro" id="IPR000851">
    <property type="entry name" value="Ribosomal_uS5"/>
</dbReference>
<dbReference type="GO" id="GO:0006281">
    <property type="term" value="P:DNA repair"/>
    <property type="evidence" value="ECO:0007669"/>
    <property type="project" value="UniProtKB-ARBA"/>
</dbReference>
<feature type="compositionally biased region" description="Basic and acidic residues" evidence="3">
    <location>
        <begin position="45"/>
        <end position="62"/>
    </location>
</feature>
<evidence type="ECO:0000313" key="5">
    <source>
        <dbReference type="EMBL" id="KAF3455450.1"/>
    </source>
</evidence>
<dbReference type="InterPro" id="IPR011335">
    <property type="entry name" value="Restrct_endonuc-II-like"/>
</dbReference>
<feature type="compositionally biased region" description="Polar residues" evidence="3">
    <location>
        <begin position="696"/>
        <end position="712"/>
    </location>
</feature>
<dbReference type="PANTHER" id="PTHR48432">
    <property type="entry name" value="S5 DRBM DOMAIN-CONTAINING PROTEIN"/>
    <property type="match status" value="1"/>
</dbReference>
<keyword evidence="1" id="KW-0694">RNA-binding</keyword>
<dbReference type="InterPro" id="IPR011604">
    <property type="entry name" value="PDDEXK-like_dom_sf"/>
</dbReference>